<proteinExistence type="predicted"/>
<evidence type="ECO:0000313" key="1">
    <source>
        <dbReference type="EMBL" id="RYR25615.1"/>
    </source>
</evidence>
<evidence type="ECO:0000313" key="2">
    <source>
        <dbReference type="Proteomes" id="UP000289738"/>
    </source>
</evidence>
<protein>
    <submittedName>
        <fullName evidence="1">Uncharacterized protein</fullName>
    </submittedName>
</protein>
<name>A0A445AGR6_ARAHY</name>
<dbReference type="EMBL" id="SDMP01000012">
    <property type="protein sequence ID" value="RYR25615.1"/>
    <property type="molecule type" value="Genomic_DNA"/>
</dbReference>
<sequence>MESIFRVYRVKFRPIGLQDDWLAYDRSRIRPNPWMMQVKRSRPISTRIHNNVDDVEETTEKRCRLFHQVSHTRRTCTTLDPNASTSGNR</sequence>
<keyword evidence="2" id="KW-1185">Reference proteome</keyword>
<organism evidence="1 2">
    <name type="scientific">Arachis hypogaea</name>
    <name type="common">Peanut</name>
    <dbReference type="NCBI Taxonomy" id="3818"/>
    <lineage>
        <taxon>Eukaryota</taxon>
        <taxon>Viridiplantae</taxon>
        <taxon>Streptophyta</taxon>
        <taxon>Embryophyta</taxon>
        <taxon>Tracheophyta</taxon>
        <taxon>Spermatophyta</taxon>
        <taxon>Magnoliopsida</taxon>
        <taxon>eudicotyledons</taxon>
        <taxon>Gunneridae</taxon>
        <taxon>Pentapetalae</taxon>
        <taxon>rosids</taxon>
        <taxon>fabids</taxon>
        <taxon>Fabales</taxon>
        <taxon>Fabaceae</taxon>
        <taxon>Papilionoideae</taxon>
        <taxon>50 kb inversion clade</taxon>
        <taxon>dalbergioids sensu lato</taxon>
        <taxon>Dalbergieae</taxon>
        <taxon>Pterocarpus clade</taxon>
        <taxon>Arachis</taxon>
    </lineage>
</organism>
<dbReference type="Proteomes" id="UP000289738">
    <property type="component" value="Chromosome B02"/>
</dbReference>
<comment type="caution">
    <text evidence="1">The sequence shown here is derived from an EMBL/GenBank/DDBJ whole genome shotgun (WGS) entry which is preliminary data.</text>
</comment>
<accession>A0A445AGR6</accession>
<gene>
    <name evidence="1" type="ORF">Ahy_B02g059434</name>
</gene>
<reference evidence="1 2" key="1">
    <citation type="submission" date="2019-01" db="EMBL/GenBank/DDBJ databases">
        <title>Sequencing of cultivated peanut Arachis hypogaea provides insights into genome evolution and oil improvement.</title>
        <authorList>
            <person name="Chen X."/>
        </authorList>
    </citation>
    <scope>NUCLEOTIDE SEQUENCE [LARGE SCALE GENOMIC DNA]</scope>
    <source>
        <strain evidence="2">cv. Fuhuasheng</strain>
        <tissue evidence="1">Leaves</tissue>
    </source>
</reference>
<dbReference type="AlphaFoldDB" id="A0A445AGR6"/>